<proteinExistence type="predicted"/>
<comment type="caution">
    <text evidence="1">The sequence shown here is derived from an EMBL/GenBank/DDBJ whole genome shotgun (WGS) entry which is preliminary data.</text>
</comment>
<keyword evidence="2" id="KW-1185">Reference proteome</keyword>
<evidence type="ECO:0000313" key="1">
    <source>
        <dbReference type="EMBL" id="KAF4631282.1"/>
    </source>
</evidence>
<sequence>MASPTPITQAKESFTFMTPDVKPDTLLEVFDQPFLVTKIDDDGSWSLVDSAKVQELQNQIEFAFLGNEEEQILAFKSLMSAVHNYPLDIKTARELIVATELADYYCSLPILSHSLYRNLLRGSSFVREIQTRSCALIETATKLRHDVLFKDCLNVEEAVKFAYNNLRDKVIDVQQQLLDHPYASTSNASLREALEKIMQEARQKTARTIPRNKTTNSNKYNLTIFPRMASTETPMLLDPITITTPGVKPDTRLMAFDQEFLVSSAALKMHYVFFRKFLDSPDKADKPTSFGSMKYSWITKLDEDKKGRLLLRSTYLLFSLTSALVYSNIFTSSMSADSVEILQSAYKRRKKVLFEQGMIYVLGPFRSPRYHKITDKRLREVTHAQYNTLLVATMRVQLELYDLCASYTYNTRGSNTRMAIKVSRPVIITLQKESISQDSVGETLDRNDKVKLVFYYRKIMESCDEKDQADLKEILVVVLRNDLQVLHNKDSYLGMASPGAKRVFKPITITTPEMRPDTRLRVFDQDFLVSSPALKMNSAFFRAFLDSPDKANKAPTNSQMKYSWTTKVDANKTGWTLVCETDLKSPDSELDESFFEGSKDWEIATFRILLLAIHLNPFVVQSPDQLQTITEHADYYRALPVFSLGLTSALHGSGQFARYFDQSNCIQMLEAAYKLRNRALYHDAMIYAVGPFDNPSYQTIQDKKLRGLAEAQFNKLCANIVKAQRLLFYVVATDINVAQEFIGHQIGMKMVKELPLSILSPEEPIYLAAYYRRILENCKANNSLYIEEGLEPLLKNEMYFKQHQIAGLKDCKDTFLCSQLSAEDLPWDVNDIDW</sequence>
<evidence type="ECO:0008006" key="3">
    <source>
        <dbReference type="Google" id="ProtNLM"/>
    </source>
</evidence>
<evidence type="ECO:0000313" key="2">
    <source>
        <dbReference type="Proteomes" id="UP000566819"/>
    </source>
</evidence>
<gene>
    <name evidence="1" type="ORF">G7Y89_g6853</name>
</gene>
<dbReference type="Proteomes" id="UP000566819">
    <property type="component" value="Unassembled WGS sequence"/>
</dbReference>
<dbReference type="OrthoDB" id="2129688at2759"/>
<reference evidence="1 2" key="1">
    <citation type="submission" date="2020-03" db="EMBL/GenBank/DDBJ databases">
        <title>Draft Genome Sequence of Cudoniella acicularis.</title>
        <authorList>
            <person name="Buettner E."/>
            <person name="Kellner H."/>
        </authorList>
    </citation>
    <scope>NUCLEOTIDE SEQUENCE [LARGE SCALE GENOMIC DNA]</scope>
    <source>
        <strain evidence="1 2">DSM 108380</strain>
    </source>
</reference>
<accession>A0A8H4RN45</accession>
<organism evidence="1 2">
    <name type="scientific">Cudoniella acicularis</name>
    <dbReference type="NCBI Taxonomy" id="354080"/>
    <lineage>
        <taxon>Eukaryota</taxon>
        <taxon>Fungi</taxon>
        <taxon>Dikarya</taxon>
        <taxon>Ascomycota</taxon>
        <taxon>Pezizomycotina</taxon>
        <taxon>Leotiomycetes</taxon>
        <taxon>Helotiales</taxon>
        <taxon>Tricladiaceae</taxon>
        <taxon>Cudoniella</taxon>
    </lineage>
</organism>
<dbReference type="AlphaFoldDB" id="A0A8H4RN45"/>
<name>A0A8H4RN45_9HELO</name>
<protein>
    <recommendedName>
        <fullName evidence="3">BTB domain-containing protein</fullName>
    </recommendedName>
</protein>
<dbReference type="EMBL" id="JAAMPI010000459">
    <property type="protein sequence ID" value="KAF4631282.1"/>
    <property type="molecule type" value="Genomic_DNA"/>
</dbReference>